<evidence type="ECO:0000313" key="2">
    <source>
        <dbReference type="EMBL" id="MFN6548677.1"/>
    </source>
</evidence>
<accession>A0ABW9LLB5</accession>
<feature type="region of interest" description="Disordered" evidence="1">
    <location>
        <begin position="1"/>
        <end position="32"/>
    </location>
</feature>
<dbReference type="RefSeq" id="WP_409546041.1">
    <property type="nucleotide sequence ID" value="NZ_JBKBDD010000034.1"/>
</dbReference>
<comment type="caution">
    <text evidence="2">The sequence shown here is derived from an EMBL/GenBank/DDBJ whole genome shotgun (WGS) entry which is preliminary data.</text>
</comment>
<dbReference type="Proteomes" id="UP001635816">
    <property type="component" value="Unassembled WGS sequence"/>
</dbReference>
<keyword evidence="3" id="KW-1185">Reference proteome</keyword>
<proteinExistence type="predicted"/>
<name>A0ABW9LLB5_9MYCO</name>
<reference evidence="2 3" key="1">
    <citation type="submission" date="2024-12" db="EMBL/GenBank/DDBJ databases">
        <title>The coexistence of Mycolicibacterium septicum and Mycolicibacterium nivoides in clinical samples.</title>
        <authorList>
            <person name="Wang C."/>
            <person name="Feng Y."/>
            <person name="Zong Z."/>
        </authorList>
    </citation>
    <scope>NUCLEOTIDE SEQUENCE [LARGE SCALE GENOMIC DNA]</scope>
    <source>
        <strain evidence="2 3">120309</strain>
    </source>
</reference>
<feature type="region of interest" description="Disordered" evidence="1">
    <location>
        <begin position="63"/>
        <end position="85"/>
    </location>
</feature>
<organism evidence="2 3">
    <name type="scientific">Mycolicibacterium nivoides</name>
    <dbReference type="NCBI Taxonomy" id="2487344"/>
    <lineage>
        <taxon>Bacteria</taxon>
        <taxon>Bacillati</taxon>
        <taxon>Actinomycetota</taxon>
        <taxon>Actinomycetes</taxon>
        <taxon>Mycobacteriales</taxon>
        <taxon>Mycobacteriaceae</taxon>
        <taxon>Mycolicibacterium</taxon>
    </lineage>
</organism>
<protein>
    <submittedName>
        <fullName evidence="2">Uncharacterized protein</fullName>
    </submittedName>
</protein>
<evidence type="ECO:0000256" key="1">
    <source>
        <dbReference type="SAM" id="MobiDB-lite"/>
    </source>
</evidence>
<gene>
    <name evidence="2" type="ORF">ACK4CT_36650</name>
</gene>
<dbReference type="EMBL" id="JBKBDD010000034">
    <property type="protein sequence ID" value="MFN6548677.1"/>
    <property type="molecule type" value="Genomic_DNA"/>
</dbReference>
<sequence>MNHQHVRWAGPAVSDPKGGGTESGLASSSMQEFDRPAAQCVRAISFLQFELDLCLLDRSAVQNQDRTPDGGLDQVGGPKGKPIRPLENRAMTGLRLSFHADAPIQTESLYVPPMRPRSLVLSVIPITKEDWDDHPHQ</sequence>
<evidence type="ECO:0000313" key="3">
    <source>
        <dbReference type="Proteomes" id="UP001635816"/>
    </source>
</evidence>